<dbReference type="SUPFAM" id="SSF50978">
    <property type="entry name" value="WD40 repeat-like"/>
    <property type="match status" value="1"/>
</dbReference>
<keyword evidence="7" id="KW-0539">Nucleus</keyword>
<evidence type="ECO:0000256" key="10">
    <source>
        <dbReference type="SAM" id="MobiDB-lite"/>
    </source>
</evidence>
<evidence type="ECO:0000313" key="13">
    <source>
        <dbReference type="Proteomes" id="UP000439903"/>
    </source>
</evidence>
<feature type="compositionally biased region" description="Polar residues" evidence="10">
    <location>
        <begin position="330"/>
        <end position="339"/>
    </location>
</feature>
<evidence type="ECO:0000313" key="12">
    <source>
        <dbReference type="EMBL" id="KAF0554834.1"/>
    </source>
</evidence>
<dbReference type="Proteomes" id="UP000439903">
    <property type="component" value="Unassembled WGS sequence"/>
</dbReference>
<evidence type="ECO:0000256" key="7">
    <source>
        <dbReference type="ARBA" id="ARBA00023242"/>
    </source>
</evidence>
<dbReference type="PROSITE" id="PS50082">
    <property type="entry name" value="WD_REPEATS_2"/>
    <property type="match status" value="6"/>
</dbReference>
<dbReference type="GO" id="GO:0005634">
    <property type="term" value="C:nucleus"/>
    <property type="evidence" value="ECO:0007669"/>
    <property type="project" value="UniProtKB-SubCell"/>
</dbReference>
<dbReference type="SMART" id="SM00320">
    <property type="entry name" value="WD40"/>
    <property type="match status" value="7"/>
</dbReference>
<feature type="repeat" description="WD" evidence="9">
    <location>
        <begin position="608"/>
        <end position="649"/>
    </location>
</feature>
<evidence type="ECO:0000256" key="4">
    <source>
        <dbReference type="ARBA" id="ARBA00022737"/>
    </source>
</evidence>
<evidence type="ECO:0000256" key="8">
    <source>
        <dbReference type="ARBA" id="ARBA00060760"/>
    </source>
</evidence>
<evidence type="ECO:0000259" key="11">
    <source>
        <dbReference type="Pfam" id="PF08581"/>
    </source>
</evidence>
<sequence>MSNIYNHRQIVPGGGTGGPSRINELLDALKNEFESLSQEAMTYKIQREEFEHKVQQQSEEVALIRQSLYELQATHKGIKQQYDNDLRNLQREIEQQRLHPHHSTSTHPPPPPSHPQPPPPTIGQGQSNLFGGIISGNGAPGGLAAPPQMSMDPSQQPTNQPGHPGNYPGPSGPPQSVPQAGSSSAPSPYLNGGGPPGSLSQPHTPKRPRIEDGVSTAGPQNPLGMTPSSQQAQPGLYSNNGIPPPQSSQQGQPQSYMPPVGPSSKTGGKITKPVTLIPQIPPSIGGPDGQQSSGVPTNGNAQQVSSNNKRKSNQNMGAQLPGSRAPIKQGSLSGSNQTLGDMDPDTVPAQLKKEGGDWFAIFNPKVQRALDVDLFHTLEHNSVVCCVKFSSDGKYLATGCNRSAQIYDVVNGQKLFILDDNNVDKTGDLYIRSVCFSPDGKYLATGAEDKQIRIWDIQKQSIRSLFPGHEQDIYSLDFSRDGRLIVSGSGDKTARVWDMVTGELMYKLSIDEPSQKDAGVTSVAISPDGYYVAAGSLDKIVRVWDARTGYLLERLEGHKDSVYSVAFAPDGKTLVSGSLDKTLKLWDMSHPGRNGAGSSQKNSAKMTFNGHKDFVLSVAVSPDGRWVVSGSKDRGVQFWDPNTAQTQFMLQGHKNSVISVALSPALSGPTGKLFATGSGDCRARIWRYYDDQ</sequence>
<dbReference type="Pfam" id="PF08581">
    <property type="entry name" value="Tup_N"/>
    <property type="match status" value="1"/>
</dbReference>
<feature type="repeat" description="WD" evidence="9">
    <location>
        <begin position="513"/>
        <end position="554"/>
    </location>
</feature>
<dbReference type="InterPro" id="IPR015943">
    <property type="entry name" value="WD40/YVTN_repeat-like_dom_sf"/>
</dbReference>
<comment type="similarity">
    <text evidence="8">Belongs to the WD repeat TUP1 family.</text>
</comment>
<dbReference type="PANTHER" id="PTHR19879">
    <property type="entry name" value="TRANSCRIPTION INITIATION FACTOR TFIID"/>
    <property type="match status" value="1"/>
</dbReference>
<dbReference type="Gene3D" id="2.130.10.10">
    <property type="entry name" value="YVTN repeat-like/Quinoprotein amine dehydrogenase"/>
    <property type="match status" value="1"/>
</dbReference>
<accession>A0A8H4EU68</accession>
<evidence type="ECO:0000256" key="1">
    <source>
        <dbReference type="ARBA" id="ARBA00004123"/>
    </source>
</evidence>
<feature type="repeat" description="WD" evidence="9">
    <location>
        <begin position="650"/>
        <end position="692"/>
    </location>
</feature>
<evidence type="ECO:0000256" key="5">
    <source>
        <dbReference type="ARBA" id="ARBA00023015"/>
    </source>
</evidence>
<dbReference type="InterPro" id="IPR020472">
    <property type="entry name" value="WD40_PAC1"/>
</dbReference>
<gene>
    <name evidence="12" type="ORF">F8M41_018464</name>
</gene>
<dbReference type="PROSITE" id="PS50294">
    <property type="entry name" value="WD_REPEATS_REGION"/>
    <property type="match status" value="6"/>
</dbReference>
<dbReference type="PANTHER" id="PTHR19879:SF9">
    <property type="entry name" value="TRANSCRIPTION INITIATION FACTOR TFIID SUBUNIT 5"/>
    <property type="match status" value="1"/>
</dbReference>
<dbReference type="Gene3D" id="1.20.5.340">
    <property type="match status" value="1"/>
</dbReference>
<keyword evidence="5" id="KW-0805">Transcription regulation</keyword>
<keyword evidence="2" id="KW-0678">Repressor</keyword>
<dbReference type="Pfam" id="PF00400">
    <property type="entry name" value="WD40"/>
    <property type="match status" value="7"/>
</dbReference>
<feature type="compositionally biased region" description="Low complexity" evidence="10">
    <location>
        <begin position="177"/>
        <end position="188"/>
    </location>
</feature>
<feature type="repeat" description="WD" evidence="9">
    <location>
        <begin position="431"/>
        <end position="465"/>
    </location>
</feature>
<keyword evidence="13" id="KW-1185">Reference proteome</keyword>
<keyword evidence="6" id="KW-0804">Transcription</keyword>
<organism evidence="12 13">
    <name type="scientific">Gigaspora margarita</name>
    <dbReference type="NCBI Taxonomy" id="4874"/>
    <lineage>
        <taxon>Eukaryota</taxon>
        <taxon>Fungi</taxon>
        <taxon>Fungi incertae sedis</taxon>
        <taxon>Mucoromycota</taxon>
        <taxon>Glomeromycotina</taxon>
        <taxon>Glomeromycetes</taxon>
        <taxon>Diversisporales</taxon>
        <taxon>Gigasporaceae</taxon>
        <taxon>Gigaspora</taxon>
    </lineage>
</organism>
<dbReference type="OrthoDB" id="17410at2759"/>
<dbReference type="PRINTS" id="PR00320">
    <property type="entry name" value="GPROTEINBRPT"/>
</dbReference>
<feature type="repeat" description="WD" evidence="9">
    <location>
        <begin position="466"/>
        <end position="507"/>
    </location>
</feature>
<feature type="domain" description="Transcriptional repressor Tup1 N-terminal" evidence="11">
    <location>
        <begin position="21"/>
        <end position="96"/>
    </location>
</feature>
<dbReference type="FunFam" id="2.130.10.10:FF:000503">
    <property type="entry name" value="Glucose repression regulatory protein TUP1"/>
    <property type="match status" value="1"/>
</dbReference>
<protein>
    <submittedName>
        <fullName evidence="12">WD40 repeat-like protein</fullName>
    </submittedName>
</protein>
<feature type="compositionally biased region" description="Pro residues" evidence="10">
    <location>
        <begin position="107"/>
        <end position="121"/>
    </location>
</feature>
<feature type="compositionally biased region" description="Polar residues" evidence="10">
    <location>
        <begin position="289"/>
        <end position="317"/>
    </location>
</feature>
<dbReference type="InterPro" id="IPR019775">
    <property type="entry name" value="WD40_repeat_CS"/>
</dbReference>
<proteinExistence type="inferred from homology"/>
<feature type="compositionally biased region" description="Polar residues" evidence="10">
    <location>
        <begin position="226"/>
        <end position="241"/>
    </location>
</feature>
<comment type="subcellular location">
    <subcellularLocation>
        <location evidence="1">Nucleus</location>
    </subcellularLocation>
</comment>
<dbReference type="InterPro" id="IPR013890">
    <property type="entry name" value="Tscrpt_rep_Tup1_N"/>
</dbReference>
<dbReference type="PROSITE" id="PS00678">
    <property type="entry name" value="WD_REPEATS_1"/>
    <property type="match status" value="4"/>
</dbReference>
<feature type="compositionally biased region" description="Low complexity" evidence="10">
    <location>
        <begin position="142"/>
        <end position="157"/>
    </location>
</feature>
<dbReference type="EMBL" id="WTPW01000046">
    <property type="protein sequence ID" value="KAF0554834.1"/>
    <property type="molecule type" value="Genomic_DNA"/>
</dbReference>
<evidence type="ECO:0000256" key="6">
    <source>
        <dbReference type="ARBA" id="ARBA00023163"/>
    </source>
</evidence>
<dbReference type="InterPro" id="IPR001680">
    <property type="entry name" value="WD40_rpt"/>
</dbReference>
<feature type="repeat" description="WD" evidence="9">
    <location>
        <begin position="555"/>
        <end position="589"/>
    </location>
</feature>
<dbReference type="AlphaFoldDB" id="A0A8H4EU68"/>
<dbReference type="CDD" id="cd00200">
    <property type="entry name" value="WD40"/>
    <property type="match status" value="1"/>
</dbReference>
<reference evidence="12 13" key="1">
    <citation type="journal article" date="2019" name="Environ. Microbiol.">
        <title>At the nexus of three kingdoms: the genome of the mycorrhizal fungus Gigaspora margarita provides insights into plant, endobacterial and fungal interactions.</title>
        <authorList>
            <person name="Venice F."/>
            <person name="Ghignone S."/>
            <person name="Salvioli di Fossalunga A."/>
            <person name="Amselem J."/>
            <person name="Novero M."/>
            <person name="Xianan X."/>
            <person name="Sedzielewska Toro K."/>
            <person name="Morin E."/>
            <person name="Lipzen A."/>
            <person name="Grigoriev I.V."/>
            <person name="Henrissat B."/>
            <person name="Martin F.M."/>
            <person name="Bonfante P."/>
        </authorList>
    </citation>
    <scope>NUCLEOTIDE SEQUENCE [LARGE SCALE GENOMIC DNA]</scope>
    <source>
        <strain evidence="12 13">BEG34</strain>
    </source>
</reference>
<feature type="region of interest" description="Disordered" evidence="10">
    <location>
        <begin position="97"/>
        <end position="345"/>
    </location>
</feature>
<comment type="caution">
    <text evidence="12">The sequence shown here is derived from an EMBL/GenBank/DDBJ whole genome shotgun (WGS) entry which is preliminary data.</text>
</comment>
<keyword evidence="3 9" id="KW-0853">WD repeat</keyword>
<dbReference type="InterPro" id="IPR036322">
    <property type="entry name" value="WD40_repeat_dom_sf"/>
</dbReference>
<keyword evidence="4" id="KW-0677">Repeat</keyword>
<evidence type="ECO:0000256" key="3">
    <source>
        <dbReference type="ARBA" id="ARBA00022574"/>
    </source>
</evidence>
<feature type="compositionally biased region" description="Low complexity" evidence="10">
    <location>
        <begin position="247"/>
        <end position="258"/>
    </location>
</feature>
<name>A0A8H4EU68_GIGMA</name>
<evidence type="ECO:0000256" key="2">
    <source>
        <dbReference type="ARBA" id="ARBA00022491"/>
    </source>
</evidence>
<evidence type="ECO:0000256" key="9">
    <source>
        <dbReference type="PROSITE-ProRule" id="PRU00221"/>
    </source>
</evidence>